<organism evidence="3 4">
    <name type="scientific">Morella rubra</name>
    <name type="common">Chinese bayberry</name>
    <dbReference type="NCBI Taxonomy" id="262757"/>
    <lineage>
        <taxon>Eukaryota</taxon>
        <taxon>Viridiplantae</taxon>
        <taxon>Streptophyta</taxon>
        <taxon>Embryophyta</taxon>
        <taxon>Tracheophyta</taxon>
        <taxon>Spermatophyta</taxon>
        <taxon>Magnoliopsida</taxon>
        <taxon>eudicotyledons</taxon>
        <taxon>Gunneridae</taxon>
        <taxon>Pentapetalae</taxon>
        <taxon>rosids</taxon>
        <taxon>fabids</taxon>
        <taxon>Fagales</taxon>
        <taxon>Myricaceae</taxon>
        <taxon>Morella</taxon>
    </lineage>
</organism>
<evidence type="ECO:0000313" key="3">
    <source>
        <dbReference type="EMBL" id="KAB1222655.1"/>
    </source>
</evidence>
<evidence type="ECO:0000313" key="4">
    <source>
        <dbReference type="Proteomes" id="UP000516437"/>
    </source>
</evidence>
<dbReference type="GO" id="GO:0016020">
    <property type="term" value="C:membrane"/>
    <property type="evidence" value="ECO:0007669"/>
    <property type="project" value="UniProtKB-SubCell"/>
</dbReference>
<reference evidence="3 4" key="1">
    <citation type="journal article" date="2019" name="Plant Biotechnol. J.">
        <title>The red bayberry genome and genetic basis of sex determination.</title>
        <authorList>
            <person name="Jia H.M."/>
            <person name="Jia H.J."/>
            <person name="Cai Q.L."/>
            <person name="Wang Y."/>
            <person name="Zhao H.B."/>
            <person name="Yang W.F."/>
            <person name="Wang G.Y."/>
            <person name="Li Y.H."/>
            <person name="Zhan D.L."/>
            <person name="Shen Y.T."/>
            <person name="Niu Q.F."/>
            <person name="Chang L."/>
            <person name="Qiu J."/>
            <person name="Zhao L."/>
            <person name="Xie H.B."/>
            <person name="Fu W.Y."/>
            <person name="Jin J."/>
            <person name="Li X.W."/>
            <person name="Jiao Y."/>
            <person name="Zhou C.C."/>
            <person name="Tu T."/>
            <person name="Chai C.Y."/>
            <person name="Gao J.L."/>
            <person name="Fan L.J."/>
            <person name="van de Weg E."/>
            <person name="Wang J.Y."/>
            <person name="Gao Z.S."/>
        </authorList>
    </citation>
    <scope>NUCLEOTIDE SEQUENCE [LARGE SCALE GENOMIC DNA]</scope>
    <source>
        <tissue evidence="3">Leaves</tissue>
    </source>
</reference>
<dbReference type="InterPro" id="IPR021940">
    <property type="entry name" value="CER1-like_C"/>
</dbReference>
<accession>A0A6A1WBM6</accession>
<dbReference type="Proteomes" id="UP000516437">
    <property type="component" value="Chromosome 2"/>
</dbReference>
<proteinExistence type="predicted"/>
<dbReference type="Pfam" id="PF12076">
    <property type="entry name" value="CER1-like_C"/>
    <property type="match status" value="1"/>
</dbReference>
<dbReference type="AlphaFoldDB" id="A0A6A1WBM6"/>
<dbReference type="OrthoDB" id="408954at2759"/>
<keyword evidence="4" id="KW-1185">Reference proteome</keyword>
<sequence>MPLYDYIYGTMDKSTDELYETSLKRETESSLDVVHLTHLTTPESIYHLRLGFASLASRPLTSKWHKESISSLIEDALLDAEERGAKVLSLGLLNQAAHTFAELLGLHSMLQGEEINRYGEVYVERNPKLNVKIVDGSSLAVALVLNSIPKGTTQVVLTGKLTKVAYALAFTLCQRGIQVVTLHEDEYLKLKKWLNNESESNLVLSRNCTQKTWLVGDELYEEEQHKAQKRTLFIPFSQFPPKQLRKDCFFYSKPAMVIPKSLRIYTPNWLPRRVMSAWRIAAIVHASEGWNEHECGYFMSNVDKVWQASLRHGFHPLVFHPSTTSLL</sequence>
<evidence type="ECO:0000256" key="1">
    <source>
        <dbReference type="ARBA" id="ARBA00004141"/>
    </source>
</evidence>
<gene>
    <name evidence="3" type="ORF">CJ030_MR2G010252</name>
</gene>
<dbReference type="EMBL" id="RXIC02000020">
    <property type="protein sequence ID" value="KAB1222655.1"/>
    <property type="molecule type" value="Genomic_DNA"/>
</dbReference>
<name>A0A6A1WBM6_9ROSI</name>
<comment type="caution">
    <text evidence="3">The sequence shown here is derived from an EMBL/GenBank/DDBJ whole genome shotgun (WGS) entry which is preliminary data.</text>
</comment>
<protein>
    <submittedName>
        <fullName evidence="3">Protein ECERIFERUM 1</fullName>
    </submittedName>
</protein>
<feature type="domain" description="Very-long-chain aldehyde decarbonylase CER1-like C-terminal" evidence="2">
    <location>
        <begin position="155"/>
        <end position="316"/>
    </location>
</feature>
<evidence type="ECO:0000259" key="2">
    <source>
        <dbReference type="Pfam" id="PF12076"/>
    </source>
</evidence>
<comment type="subcellular location">
    <subcellularLocation>
        <location evidence="1">Membrane</location>
        <topology evidence="1">Multi-pass membrane protein</topology>
    </subcellularLocation>
</comment>